<comment type="caution">
    <text evidence="1">The sequence shown here is derived from an EMBL/GenBank/DDBJ whole genome shotgun (WGS) entry which is preliminary data.</text>
</comment>
<reference evidence="1 2" key="1">
    <citation type="submission" date="2017-04" db="EMBL/GenBank/DDBJ databases">
        <title>Complete genome of Campylobacter concisus ATCC 33237T and draft genomes for an additional eight well characterized C. concisus strains.</title>
        <authorList>
            <person name="Cornelius A.J."/>
            <person name="Miller W.G."/>
            <person name="Lastovica A.J."/>
            <person name="On S.L."/>
            <person name="French N.P."/>
            <person name="Vandenberg O."/>
            <person name="Biggs P.J."/>
        </authorList>
    </citation>
    <scope>NUCLEOTIDE SEQUENCE [LARGE SCALE GENOMIC DNA]</scope>
    <source>
        <strain evidence="1 2">Lasto28.99</strain>
    </source>
</reference>
<dbReference type="RefSeq" id="WP_087584266.1">
    <property type="nucleotide sequence ID" value="NZ_CABMKR010000004.1"/>
</dbReference>
<evidence type="ECO:0000313" key="2">
    <source>
        <dbReference type="Proteomes" id="UP000195967"/>
    </source>
</evidence>
<dbReference type="Pfam" id="PF05100">
    <property type="entry name" value="Phage_tail_L"/>
    <property type="match status" value="1"/>
</dbReference>
<dbReference type="InterPro" id="IPR006487">
    <property type="entry name" value="Phage_lambda_L"/>
</dbReference>
<protein>
    <recommendedName>
        <fullName evidence="3">Phage minor tail protein L</fullName>
    </recommendedName>
</protein>
<dbReference type="GO" id="GO:0046718">
    <property type="term" value="P:symbiont entry into host cell"/>
    <property type="evidence" value="ECO:0007669"/>
    <property type="project" value="InterPro"/>
</dbReference>
<accession>A0A1Y5MX31</accession>
<evidence type="ECO:0008006" key="3">
    <source>
        <dbReference type="Google" id="ProtNLM"/>
    </source>
</evidence>
<dbReference type="GO" id="GO:0051536">
    <property type="term" value="F:iron-sulfur cluster binding"/>
    <property type="evidence" value="ECO:0007669"/>
    <property type="project" value="InterPro"/>
</dbReference>
<proteinExistence type="predicted"/>
<dbReference type="AlphaFoldDB" id="A0A1Y5MX31"/>
<gene>
    <name evidence="1" type="ORF">B9N62_02700</name>
</gene>
<name>A0A1Y5MX31_9BACT</name>
<dbReference type="EMBL" id="NDYO01000004">
    <property type="protein sequence ID" value="OUT11844.1"/>
    <property type="molecule type" value="Genomic_DNA"/>
</dbReference>
<organism evidence="1 2">
    <name type="scientific">Campylobacter concisus</name>
    <dbReference type="NCBI Taxonomy" id="199"/>
    <lineage>
        <taxon>Bacteria</taxon>
        <taxon>Pseudomonadati</taxon>
        <taxon>Campylobacterota</taxon>
        <taxon>Epsilonproteobacteria</taxon>
        <taxon>Campylobacterales</taxon>
        <taxon>Campylobacteraceae</taxon>
        <taxon>Campylobacter</taxon>
    </lineage>
</organism>
<dbReference type="GO" id="GO:0030430">
    <property type="term" value="C:host cell cytoplasm"/>
    <property type="evidence" value="ECO:0007669"/>
    <property type="project" value="InterPro"/>
</dbReference>
<dbReference type="Proteomes" id="UP000195967">
    <property type="component" value="Unassembled WGS sequence"/>
</dbReference>
<sequence>MKLSTIKDLNALATDSILLVGLEIFIPETPTVRIINNSENITFRGEEFVAFPFSIGEIQTAKGEIPQFNLSIDNTSRAMQNYINSYDNYLKTRGAENSTIKAKIYVINTKDLSEPVLEEFFELTDFSSDSKAVTFNLGAGNLFNMSYPPRKMYKDYCVFKFKGEECGYNGPETSCDKTLASCRAKNNSARFGGFLGIIGGYKK</sequence>
<evidence type="ECO:0000313" key="1">
    <source>
        <dbReference type="EMBL" id="OUT11844.1"/>
    </source>
</evidence>